<accession>A0ABN6C0V4</accession>
<gene>
    <name evidence="1" type="ORF">PSm6_48210</name>
</gene>
<name>A0ABN6C0V4_9PSED</name>
<organism evidence="1 2">
    <name type="scientific">Pseudomonas solani</name>
    <dbReference type="NCBI Taxonomy" id="2731552"/>
    <lineage>
        <taxon>Bacteria</taxon>
        <taxon>Pseudomonadati</taxon>
        <taxon>Pseudomonadota</taxon>
        <taxon>Gammaproteobacteria</taxon>
        <taxon>Pseudomonadales</taxon>
        <taxon>Pseudomonadaceae</taxon>
        <taxon>Pseudomonas</taxon>
    </lineage>
</organism>
<evidence type="ECO:0000313" key="1">
    <source>
        <dbReference type="EMBL" id="BCD88414.1"/>
    </source>
</evidence>
<dbReference type="RefSeq" id="WP_265168432.1">
    <property type="nucleotide sequence ID" value="NZ_AP023081.1"/>
</dbReference>
<dbReference type="PROSITE" id="PS51257">
    <property type="entry name" value="PROKAR_LIPOPROTEIN"/>
    <property type="match status" value="1"/>
</dbReference>
<protein>
    <recommendedName>
        <fullName evidence="3">Lipoprotein</fullName>
    </recommendedName>
</protein>
<sequence length="156" mass="17290">MRPLLLLCYLLLTACQSKQIPANQTWPVPPERLFAYQETPAEPSQYLIVNRDDAWWGRKCLASVYINGQLAVQLEIAESAAFQLPYGQWDLAVEAGDCGRAQLMVPLSNLAASRYRIAFDAEANVQLLPTEAGNSILCRYGGCGGGRPVFRPRVVF</sequence>
<evidence type="ECO:0008006" key="3">
    <source>
        <dbReference type="Google" id="ProtNLM"/>
    </source>
</evidence>
<keyword evidence="2" id="KW-1185">Reference proteome</keyword>
<dbReference type="EMBL" id="AP023081">
    <property type="protein sequence ID" value="BCD88414.1"/>
    <property type="molecule type" value="Genomic_DNA"/>
</dbReference>
<reference evidence="1" key="1">
    <citation type="submission" date="2020-05" db="EMBL/GenBank/DDBJ databases">
        <title>Complete genome sequence of Pseudomonas sp. Sm006.</title>
        <authorList>
            <person name="Takeuchi K."/>
            <person name="Someya N."/>
        </authorList>
    </citation>
    <scope>NUCLEOTIDE SEQUENCE</scope>
    <source>
        <strain evidence="1">Sm006</strain>
    </source>
</reference>
<dbReference type="Proteomes" id="UP001064896">
    <property type="component" value="Chromosome"/>
</dbReference>
<proteinExistence type="predicted"/>
<evidence type="ECO:0000313" key="2">
    <source>
        <dbReference type="Proteomes" id="UP001064896"/>
    </source>
</evidence>